<gene>
    <name evidence="1" type="ORF">DP107_07570</name>
</gene>
<dbReference type="InterPro" id="IPR055982">
    <property type="entry name" value="DUF7560"/>
</dbReference>
<comment type="caution">
    <text evidence="1">The sequence shown here is derived from an EMBL/GenBank/DDBJ whole genome shotgun (WGS) entry which is preliminary data.</text>
</comment>
<dbReference type="AlphaFoldDB" id="A0A554NBS2"/>
<dbReference type="EMBL" id="QMDX01000003">
    <property type="protein sequence ID" value="TSD14815.1"/>
    <property type="molecule type" value="Genomic_DNA"/>
</dbReference>
<dbReference type="OrthoDB" id="284396at2157"/>
<evidence type="ECO:0000313" key="1">
    <source>
        <dbReference type="EMBL" id="TSD14815.1"/>
    </source>
</evidence>
<proteinExistence type="predicted"/>
<dbReference type="InParanoid" id="A0A554NBS2"/>
<dbReference type="RefSeq" id="WP_144261535.1">
    <property type="nucleotide sequence ID" value="NZ_QMDX01000003.1"/>
</dbReference>
<dbReference type="Proteomes" id="UP000319894">
    <property type="component" value="Unassembled WGS sequence"/>
</dbReference>
<organism evidence="1 2">
    <name type="scientific">Haloglomus irregulare</name>
    <dbReference type="NCBI Taxonomy" id="2234134"/>
    <lineage>
        <taxon>Archaea</taxon>
        <taxon>Methanobacteriati</taxon>
        <taxon>Methanobacteriota</taxon>
        <taxon>Stenosarchaea group</taxon>
        <taxon>Halobacteria</taxon>
        <taxon>Halobacteriales</taxon>
        <taxon>Natronomonadaceae</taxon>
        <taxon>Haloglomus</taxon>
    </lineage>
</organism>
<accession>A0A554NBS2</accession>
<reference evidence="1 2" key="1">
    <citation type="submission" date="2018-06" db="EMBL/GenBank/DDBJ databases">
        <title>Natronomonas sp. F16-60 a new haloarchaeon isolated from a solar saltern of Isla Cristina, Huelva, Spain.</title>
        <authorList>
            <person name="Duran-Viseras A."/>
            <person name="Sanchez-Porro C."/>
            <person name="Ventosa A."/>
        </authorList>
    </citation>
    <scope>NUCLEOTIDE SEQUENCE [LARGE SCALE GENOMIC DNA]</scope>
    <source>
        <strain evidence="1 2">F16-60</strain>
    </source>
</reference>
<protein>
    <submittedName>
        <fullName evidence="1">Zinc ribbon domain-containing protein</fullName>
    </submittedName>
</protein>
<evidence type="ECO:0000313" key="2">
    <source>
        <dbReference type="Proteomes" id="UP000319894"/>
    </source>
</evidence>
<dbReference type="Pfam" id="PF24441">
    <property type="entry name" value="DUF7560"/>
    <property type="match status" value="1"/>
</dbReference>
<keyword evidence="2" id="KW-1185">Reference proteome</keyword>
<sequence>MSPWYDFTCPDCPAAFAVDDRAREELLDIGCIRCGATVTAAAFGRRETAPPSAA</sequence>
<name>A0A554NBS2_9EURY</name>